<evidence type="ECO:0000313" key="2">
    <source>
        <dbReference type="Proteomes" id="UP000248057"/>
    </source>
</evidence>
<name>A0A2V3Y6T2_9FIRM</name>
<dbReference type="AlphaFoldDB" id="A0A2V3Y6T2"/>
<dbReference type="EMBL" id="QJKD01000004">
    <property type="protein sequence ID" value="PXX54246.1"/>
    <property type="molecule type" value="Genomic_DNA"/>
</dbReference>
<dbReference type="RefSeq" id="WP_110322592.1">
    <property type="nucleotide sequence ID" value="NZ_QJKD01000004.1"/>
</dbReference>
<proteinExistence type="predicted"/>
<keyword evidence="2" id="KW-1185">Reference proteome</keyword>
<dbReference type="GeneID" id="86061098"/>
<comment type="caution">
    <text evidence="1">The sequence shown here is derived from an EMBL/GenBank/DDBJ whole genome shotgun (WGS) entry which is preliminary data.</text>
</comment>
<sequence>MVKNLSQLKKTLKKGTCFEITAHCRPEYVGQKRKVTVANTQGFYSIVPEEPECKVTLANNGKGSVLWWSNAPYWRFKDGICSIYCNDKQHTQEFLIMSFRIMEQEVA</sequence>
<protein>
    <submittedName>
        <fullName evidence="1">Uncharacterized protein</fullName>
    </submittedName>
</protein>
<dbReference type="Proteomes" id="UP000248057">
    <property type="component" value="Unassembled WGS sequence"/>
</dbReference>
<reference evidence="1 2" key="1">
    <citation type="submission" date="2018-05" db="EMBL/GenBank/DDBJ databases">
        <title>Genomic Encyclopedia of Type Strains, Phase IV (KMG-IV): sequencing the most valuable type-strain genomes for metagenomic binning, comparative biology and taxonomic classification.</title>
        <authorList>
            <person name="Goeker M."/>
        </authorList>
    </citation>
    <scope>NUCLEOTIDE SEQUENCE [LARGE SCALE GENOMIC DNA]</scope>
    <source>
        <strain evidence="1 2">DSM 24995</strain>
    </source>
</reference>
<accession>A0A2V3Y6T2</accession>
<gene>
    <name evidence="1" type="ORF">DFR60_10471</name>
</gene>
<evidence type="ECO:0000313" key="1">
    <source>
        <dbReference type="EMBL" id="PXX54246.1"/>
    </source>
</evidence>
<organism evidence="1 2">
    <name type="scientific">Hungatella effluvii</name>
    <dbReference type="NCBI Taxonomy" id="1096246"/>
    <lineage>
        <taxon>Bacteria</taxon>
        <taxon>Bacillati</taxon>
        <taxon>Bacillota</taxon>
        <taxon>Clostridia</taxon>
        <taxon>Lachnospirales</taxon>
        <taxon>Lachnospiraceae</taxon>
        <taxon>Hungatella</taxon>
    </lineage>
</organism>